<feature type="non-terminal residue" evidence="2">
    <location>
        <position position="274"/>
    </location>
</feature>
<dbReference type="EMBL" id="OV170229">
    <property type="protein sequence ID" value="CAH0731092.1"/>
    <property type="molecule type" value="Genomic_DNA"/>
</dbReference>
<reference evidence="2" key="1">
    <citation type="submission" date="2021-12" db="EMBL/GenBank/DDBJ databases">
        <authorList>
            <person name="Martin H S."/>
        </authorList>
    </citation>
    <scope>NUCLEOTIDE SEQUENCE</scope>
</reference>
<keyword evidence="3" id="KW-1185">Reference proteome</keyword>
<protein>
    <submittedName>
        <fullName evidence="2">Uncharacterized protein</fullName>
    </submittedName>
</protein>
<organism evidence="2 3">
    <name type="scientific">Brenthis ino</name>
    <name type="common">lesser marbled fritillary</name>
    <dbReference type="NCBI Taxonomy" id="405034"/>
    <lineage>
        <taxon>Eukaryota</taxon>
        <taxon>Metazoa</taxon>
        <taxon>Ecdysozoa</taxon>
        <taxon>Arthropoda</taxon>
        <taxon>Hexapoda</taxon>
        <taxon>Insecta</taxon>
        <taxon>Pterygota</taxon>
        <taxon>Neoptera</taxon>
        <taxon>Endopterygota</taxon>
        <taxon>Lepidoptera</taxon>
        <taxon>Glossata</taxon>
        <taxon>Ditrysia</taxon>
        <taxon>Papilionoidea</taxon>
        <taxon>Nymphalidae</taxon>
        <taxon>Heliconiinae</taxon>
        <taxon>Argynnini</taxon>
        <taxon>Brenthis</taxon>
    </lineage>
</organism>
<feature type="compositionally biased region" description="Acidic residues" evidence="1">
    <location>
        <begin position="113"/>
        <end position="124"/>
    </location>
</feature>
<dbReference type="Proteomes" id="UP000838878">
    <property type="component" value="Chromosome 9"/>
</dbReference>
<dbReference type="AlphaFoldDB" id="A0A8J9V4D3"/>
<name>A0A8J9V4D3_9NEOP</name>
<accession>A0A8J9V4D3</accession>
<gene>
    <name evidence="2" type="ORF">BINO364_LOCUS16004</name>
</gene>
<evidence type="ECO:0000256" key="1">
    <source>
        <dbReference type="SAM" id="MobiDB-lite"/>
    </source>
</evidence>
<evidence type="ECO:0000313" key="3">
    <source>
        <dbReference type="Proteomes" id="UP000838878"/>
    </source>
</evidence>
<evidence type="ECO:0000313" key="2">
    <source>
        <dbReference type="EMBL" id="CAH0731092.1"/>
    </source>
</evidence>
<sequence>MSLFPDSKPNNDENCIKMNPDIQKQLNNIVEEITKQVNAISAEYDAVDLRLLEISVDRHFPEDNQKNTVVQITVNDCTNGLNQSNTDDIKYHTYSVIQEDISNTSNKSLNNDNDFENFDSETDNGNDSNSGKIDNGKVISEVSLEENDFDEDDLFIDDINPEYTKKPDTQAADDIVIDEFDIDFDDFNDRETNITSQINVKNDIPVKLNLIDFNNIKQTKFDKEFKNINSISKELNLIDNDDKIFFRAMKKARGDGPFVIYERYVQDSVQYWFF</sequence>
<proteinExistence type="predicted"/>
<dbReference type="OrthoDB" id="7493077at2759"/>
<feature type="region of interest" description="Disordered" evidence="1">
    <location>
        <begin position="104"/>
        <end position="134"/>
    </location>
</feature>